<feature type="region of interest" description="Disordered" evidence="2">
    <location>
        <begin position="49"/>
        <end position="71"/>
    </location>
</feature>
<evidence type="ECO:0000313" key="3">
    <source>
        <dbReference type="EMBL" id="MBA5689900.1"/>
    </source>
</evidence>
<accession>A0A7W2FDX4</accession>
<protein>
    <submittedName>
        <fullName evidence="3">Uncharacterized protein</fullName>
    </submittedName>
</protein>
<gene>
    <name evidence="3" type="ORF">H3H39_22885</name>
</gene>
<evidence type="ECO:0000256" key="1">
    <source>
        <dbReference type="SAM" id="Coils"/>
    </source>
</evidence>
<dbReference type="Proteomes" id="UP000573499">
    <property type="component" value="Unassembled WGS sequence"/>
</dbReference>
<keyword evidence="1" id="KW-0175">Coiled coil</keyword>
<dbReference type="RefSeq" id="WP_182156700.1">
    <property type="nucleotide sequence ID" value="NZ_JACEZU010000013.1"/>
</dbReference>
<keyword evidence="4" id="KW-1185">Reference proteome</keyword>
<evidence type="ECO:0000256" key="2">
    <source>
        <dbReference type="SAM" id="MobiDB-lite"/>
    </source>
</evidence>
<organism evidence="3 4">
    <name type="scientific">Rugamonas apoptosis</name>
    <dbReference type="NCBI Taxonomy" id="2758570"/>
    <lineage>
        <taxon>Bacteria</taxon>
        <taxon>Pseudomonadati</taxon>
        <taxon>Pseudomonadota</taxon>
        <taxon>Betaproteobacteria</taxon>
        <taxon>Burkholderiales</taxon>
        <taxon>Oxalobacteraceae</taxon>
        <taxon>Telluria group</taxon>
        <taxon>Rugamonas</taxon>
    </lineage>
</organism>
<comment type="caution">
    <text evidence="3">The sequence shown here is derived from an EMBL/GenBank/DDBJ whole genome shotgun (WGS) entry which is preliminary data.</text>
</comment>
<reference evidence="3 4" key="1">
    <citation type="submission" date="2020-07" db="EMBL/GenBank/DDBJ databases">
        <title>Novel species isolated from subtropical streams in China.</title>
        <authorList>
            <person name="Lu H."/>
        </authorList>
    </citation>
    <scope>NUCLEOTIDE SEQUENCE [LARGE SCALE GENOMIC DNA]</scope>
    <source>
        <strain evidence="3 4">LX47W</strain>
    </source>
</reference>
<dbReference type="AlphaFoldDB" id="A0A7W2FDX4"/>
<proteinExistence type="predicted"/>
<dbReference type="EMBL" id="JACEZU010000013">
    <property type="protein sequence ID" value="MBA5689900.1"/>
    <property type="molecule type" value="Genomic_DNA"/>
</dbReference>
<evidence type="ECO:0000313" key="4">
    <source>
        <dbReference type="Proteomes" id="UP000573499"/>
    </source>
</evidence>
<name>A0A7W2FDX4_9BURK</name>
<sequence length="71" mass="8075">MERFNLHDVRMLAEKAALLDRQRRALRKRIEQQTAAFRAAVDFFRLDVPEQTSRGAEPQGGTEEAPPVPGQ</sequence>
<feature type="coiled-coil region" evidence="1">
    <location>
        <begin position="9"/>
        <end position="36"/>
    </location>
</feature>